<keyword evidence="1 7" id="KW-0808">Transferase</keyword>
<sequence length="524" mass="54706">MATGSGVVLAIDLGTEGARVGAFAVDGEPLGSVHRGYRTSYPHPGWAEQDPDDWWAAVCDATRTLLAAPRCADAGPVVALACATTASTVAVLDEAGRPLRPAILWMDSRAWVQAAATATLLAEHPVLAWSGGSDAAEWLLPKAVWVHEHEPEVFARAARVVEAIDYLTFRLTGTWTGSQMNAVCKYNYDAVAGRYPVELYAALGVPDLADRLPDAIVPVGTVAGPLTPAAAAALGVAPGAPVAVGGIDAHVSLLACGASDGLVSLVSGTSSALVAEIGEPADPASAAVTTEVWGPYPHALRPDRWLVEGGQVSSGSVLTWAGETIMGVAREDLPALVRAASAVEPGAHGLRALDTFMGNRTPHRDPRLRGAVVGLTLGTTREELYRATVEAVACGTRAVLDSFVRAGVVCDRLVLSGGIEHNRLWQQVTVDVLGREAEIVEGDNLTLRACAVIAATGAGHVGSLDEGAALFAPRTRVLEPDPARHAVYRQTYDDYTGLLHTLAPVMHESVDRLSRRPSGGDQQA</sequence>
<dbReference type="InterPro" id="IPR005929">
    <property type="entry name" value="Ribulokinase"/>
</dbReference>
<dbReference type="Pfam" id="PF02782">
    <property type="entry name" value="FGGY_C"/>
    <property type="match status" value="1"/>
</dbReference>
<evidence type="ECO:0000256" key="1">
    <source>
        <dbReference type="ARBA" id="ARBA00022679"/>
    </source>
</evidence>
<reference evidence="11" key="1">
    <citation type="journal article" date="2019" name="Int. J. Syst. Evol. Microbiol.">
        <title>The Global Catalogue of Microorganisms (GCM) 10K type strain sequencing project: providing services to taxonomists for standard genome sequencing and annotation.</title>
        <authorList>
            <consortium name="The Broad Institute Genomics Platform"/>
            <consortium name="The Broad Institute Genome Sequencing Center for Infectious Disease"/>
            <person name="Wu L."/>
            <person name="Ma J."/>
        </authorList>
    </citation>
    <scope>NUCLEOTIDE SEQUENCE [LARGE SCALE GENOMIC DNA]</scope>
    <source>
        <strain evidence="11">JCM 16540</strain>
    </source>
</reference>
<dbReference type="InterPro" id="IPR043129">
    <property type="entry name" value="ATPase_NBD"/>
</dbReference>
<comment type="caution">
    <text evidence="10">The sequence shown here is derived from an EMBL/GenBank/DDBJ whole genome shotgun (WGS) entry which is preliminary data.</text>
</comment>
<keyword evidence="5" id="KW-0054">Arabinose catabolism</keyword>
<evidence type="ECO:0000256" key="5">
    <source>
        <dbReference type="ARBA" id="ARBA00022935"/>
    </source>
</evidence>
<dbReference type="Proteomes" id="UP001500767">
    <property type="component" value="Unassembled WGS sequence"/>
</dbReference>
<dbReference type="PIRSF" id="PIRSF000538">
    <property type="entry name" value="GlpK"/>
    <property type="match status" value="1"/>
</dbReference>
<keyword evidence="11" id="KW-1185">Reference proteome</keyword>
<evidence type="ECO:0000313" key="11">
    <source>
        <dbReference type="Proteomes" id="UP001500767"/>
    </source>
</evidence>
<evidence type="ECO:0000259" key="8">
    <source>
        <dbReference type="Pfam" id="PF00370"/>
    </source>
</evidence>
<evidence type="ECO:0000256" key="3">
    <source>
        <dbReference type="ARBA" id="ARBA00022777"/>
    </source>
</evidence>
<dbReference type="PROSITE" id="PS00445">
    <property type="entry name" value="FGGY_KINASES_2"/>
    <property type="match status" value="1"/>
</dbReference>
<dbReference type="PANTHER" id="PTHR43435:SF4">
    <property type="entry name" value="FGGY CARBOHYDRATE KINASE DOMAIN-CONTAINING PROTEIN"/>
    <property type="match status" value="1"/>
</dbReference>
<comment type="similarity">
    <text evidence="7">Belongs to the FGGY kinase family.</text>
</comment>
<evidence type="ECO:0000256" key="7">
    <source>
        <dbReference type="RuleBase" id="RU003733"/>
    </source>
</evidence>
<keyword evidence="2" id="KW-0547">Nucleotide-binding</keyword>
<feature type="domain" description="Carbohydrate kinase FGGY N-terminal" evidence="8">
    <location>
        <begin position="8"/>
        <end position="254"/>
    </location>
</feature>
<name>A0ABP6WQ05_9ACTN</name>
<dbReference type="Pfam" id="PF00370">
    <property type="entry name" value="FGGY_N"/>
    <property type="match status" value="1"/>
</dbReference>
<evidence type="ECO:0000256" key="2">
    <source>
        <dbReference type="ARBA" id="ARBA00022741"/>
    </source>
</evidence>
<dbReference type="InterPro" id="IPR000577">
    <property type="entry name" value="Carb_kinase_FGGY"/>
</dbReference>
<evidence type="ECO:0000259" key="9">
    <source>
        <dbReference type="Pfam" id="PF02782"/>
    </source>
</evidence>
<gene>
    <name evidence="10" type="ORF">GCM10022197_06610</name>
</gene>
<keyword evidence="3 7" id="KW-0418">Kinase</keyword>
<evidence type="ECO:0000256" key="4">
    <source>
        <dbReference type="ARBA" id="ARBA00022840"/>
    </source>
</evidence>
<dbReference type="Gene3D" id="3.30.420.40">
    <property type="match status" value="2"/>
</dbReference>
<organism evidence="10 11">
    <name type="scientific">Microlunatus spumicola</name>
    <dbReference type="NCBI Taxonomy" id="81499"/>
    <lineage>
        <taxon>Bacteria</taxon>
        <taxon>Bacillati</taxon>
        <taxon>Actinomycetota</taxon>
        <taxon>Actinomycetes</taxon>
        <taxon>Propionibacteriales</taxon>
        <taxon>Propionibacteriaceae</taxon>
        <taxon>Microlunatus</taxon>
    </lineage>
</organism>
<dbReference type="CDD" id="cd07781">
    <property type="entry name" value="ASKHA_NBD_FGGY_L-RBK"/>
    <property type="match status" value="1"/>
</dbReference>
<proteinExistence type="inferred from homology"/>
<dbReference type="GO" id="GO:0016301">
    <property type="term" value="F:kinase activity"/>
    <property type="evidence" value="ECO:0007669"/>
    <property type="project" value="UniProtKB-KW"/>
</dbReference>
<evidence type="ECO:0000256" key="6">
    <source>
        <dbReference type="ARBA" id="ARBA00023277"/>
    </source>
</evidence>
<accession>A0ABP6WQ05</accession>
<dbReference type="RefSeq" id="WP_204912245.1">
    <property type="nucleotide sequence ID" value="NZ_BAAAYR010000001.1"/>
</dbReference>
<dbReference type="SUPFAM" id="SSF53067">
    <property type="entry name" value="Actin-like ATPase domain"/>
    <property type="match status" value="2"/>
</dbReference>
<keyword evidence="6" id="KW-0119">Carbohydrate metabolism</keyword>
<dbReference type="PANTHER" id="PTHR43435">
    <property type="entry name" value="RIBULOKINASE"/>
    <property type="match status" value="1"/>
</dbReference>
<feature type="domain" description="Carbohydrate kinase FGGY C-terminal" evidence="9">
    <location>
        <begin position="264"/>
        <end position="455"/>
    </location>
</feature>
<dbReference type="InterPro" id="IPR018485">
    <property type="entry name" value="FGGY_C"/>
</dbReference>
<dbReference type="InterPro" id="IPR018483">
    <property type="entry name" value="Carb_kinase_FGGY_CS"/>
</dbReference>
<dbReference type="EMBL" id="BAAAYR010000001">
    <property type="protein sequence ID" value="GAA3554161.1"/>
    <property type="molecule type" value="Genomic_DNA"/>
</dbReference>
<evidence type="ECO:0000313" key="10">
    <source>
        <dbReference type="EMBL" id="GAA3554161.1"/>
    </source>
</evidence>
<keyword evidence="4" id="KW-0067">ATP-binding</keyword>
<protein>
    <submittedName>
        <fullName evidence="10">FGGY family carbohydrate kinase</fullName>
    </submittedName>
</protein>
<dbReference type="InterPro" id="IPR018484">
    <property type="entry name" value="FGGY_N"/>
</dbReference>